<keyword evidence="3" id="KW-1185">Reference proteome</keyword>
<feature type="domain" description="Ryanodine receptor Ryr" evidence="1">
    <location>
        <begin position="466"/>
        <end position="535"/>
    </location>
</feature>
<evidence type="ECO:0000313" key="2">
    <source>
        <dbReference type="EMBL" id="RPF21385.1"/>
    </source>
</evidence>
<dbReference type="Pfam" id="PF02026">
    <property type="entry name" value="RyR"/>
    <property type="match status" value="1"/>
</dbReference>
<gene>
    <name evidence="2" type="ORF">EDD34_2012</name>
</gene>
<dbReference type="OrthoDB" id="4228364at2"/>
<proteinExistence type="predicted"/>
<dbReference type="EMBL" id="RKQZ01000001">
    <property type="protein sequence ID" value="RPF21385.1"/>
    <property type="molecule type" value="Genomic_DNA"/>
</dbReference>
<name>A0A3N4ZKD3_9MICO</name>
<evidence type="ECO:0000313" key="3">
    <source>
        <dbReference type="Proteomes" id="UP000280501"/>
    </source>
</evidence>
<evidence type="ECO:0000259" key="1">
    <source>
        <dbReference type="Pfam" id="PF02026"/>
    </source>
</evidence>
<reference evidence="2 3" key="1">
    <citation type="submission" date="2018-11" db="EMBL/GenBank/DDBJ databases">
        <title>Sequencing the genomes of 1000 actinobacteria strains.</title>
        <authorList>
            <person name="Klenk H.-P."/>
        </authorList>
    </citation>
    <scope>NUCLEOTIDE SEQUENCE [LARGE SCALE GENOMIC DNA]</scope>
    <source>
        <strain evidence="2 3">DSM 15700</strain>
    </source>
</reference>
<sequence length="541" mass="58908">MTRARLPWTRIGFVGLVAASLALGGWGLALDTADVPGRTWFDVFYYDLQLFVLGADPASDGGALSWQLQTARFVAPAAAVWAIVEAVRALFAERLRRMRERRTKGHAIVVGQTDAADAVADALRTGGHTVLRATEQDDLDDAGLRGAAVLYACSDDSSNPSVNVLTVTGVANTVRRRGRGPERLYAHVSDPDLAVALQARHLASATTGVDFFTLDVLAAQSLAAREAESLAAASAVAVIGSGDLARALVVALAGEWELVSGVRRRLKILLVADDAPAVAEELSSRWGAVTDSCDLQAVTSLPDSAVLDRMYVCPDDEDAALHTTLTNTALWHGAPGSLVLVLDRLSGLAGVFDGDGTRVLDDLDGRLRTVVVHDLLAHTRHPEPRVHDDVYERLARAVHHVYLRNQLERGVVWASTPAMRRWENLTDDLRESNRRWVVGLPDRLARVGGTIAPRDGGTDVAISGPMLDRLAMAEHDLWEAVRLELGWRHGPVRDDAKRLHPMIGVSWEDLPEPEKEKDRDLIRNLPEILAEFGLELVFYDR</sequence>
<dbReference type="Gene3D" id="6.20.350.10">
    <property type="match status" value="1"/>
</dbReference>
<comment type="caution">
    <text evidence="2">The sequence shown here is derived from an EMBL/GenBank/DDBJ whole genome shotgun (WGS) entry which is preliminary data.</text>
</comment>
<dbReference type="Proteomes" id="UP000280501">
    <property type="component" value="Unassembled WGS sequence"/>
</dbReference>
<accession>A0A3N4ZKD3</accession>
<dbReference type="AlphaFoldDB" id="A0A3N4ZKD3"/>
<protein>
    <submittedName>
        <fullName evidence="2">RyR domain-containing protein</fullName>
    </submittedName>
</protein>
<organism evidence="2 3">
    <name type="scientific">Myceligenerans xiligouense</name>
    <dbReference type="NCBI Taxonomy" id="253184"/>
    <lineage>
        <taxon>Bacteria</taxon>
        <taxon>Bacillati</taxon>
        <taxon>Actinomycetota</taxon>
        <taxon>Actinomycetes</taxon>
        <taxon>Micrococcales</taxon>
        <taxon>Promicromonosporaceae</taxon>
        <taxon>Myceligenerans</taxon>
    </lineage>
</organism>
<dbReference type="InterPro" id="IPR003032">
    <property type="entry name" value="Ryanodine_rcpt"/>
</dbReference>
<dbReference type="RefSeq" id="WP_123814427.1">
    <property type="nucleotide sequence ID" value="NZ_RKQZ01000001.1"/>
</dbReference>